<keyword evidence="3" id="KW-1185">Reference proteome</keyword>
<name>A0A6A6FKY0_9PEZI</name>
<proteinExistence type="predicted"/>
<dbReference type="InterPro" id="IPR000210">
    <property type="entry name" value="BTB/POZ_dom"/>
</dbReference>
<sequence length="235" mass="26816">MSPVSTAGKLPRDAYAESVQVKIGQHPNAKVFTIHKDVLTHYSGYFEGALRHTSTFTEARDGIFWLPDEEIDTWERFVFFLYREELDLTGLPSSSTDSSDCLLQVLCRLWVLADRREVPLLMNKCIDRIKARVFVCQSRTVQMLPYVYANTAPGSALRRFILCLSARVGDAAKISPFGPSISQYLDEESSRDLLELVWNIKGNRTWNGDQLNGYELCSEYHTHGPGEERGCEQRW</sequence>
<dbReference type="CDD" id="cd18186">
    <property type="entry name" value="BTB_POZ_ZBTB_KLHL-like"/>
    <property type="match status" value="1"/>
</dbReference>
<evidence type="ECO:0000313" key="3">
    <source>
        <dbReference type="Proteomes" id="UP000799539"/>
    </source>
</evidence>
<dbReference type="SUPFAM" id="SSF54695">
    <property type="entry name" value="POZ domain"/>
    <property type="match status" value="1"/>
</dbReference>
<dbReference type="InterPro" id="IPR011333">
    <property type="entry name" value="SKP1/BTB/POZ_sf"/>
</dbReference>
<dbReference type="OrthoDB" id="194443at2759"/>
<dbReference type="AlphaFoldDB" id="A0A6A6FKY0"/>
<dbReference type="PANTHER" id="PTHR47843:SF2">
    <property type="entry name" value="BTB DOMAIN-CONTAINING PROTEIN"/>
    <property type="match status" value="1"/>
</dbReference>
<organism evidence="2 3">
    <name type="scientific">Cercospora zeae-maydis SCOH1-5</name>
    <dbReference type="NCBI Taxonomy" id="717836"/>
    <lineage>
        <taxon>Eukaryota</taxon>
        <taxon>Fungi</taxon>
        <taxon>Dikarya</taxon>
        <taxon>Ascomycota</taxon>
        <taxon>Pezizomycotina</taxon>
        <taxon>Dothideomycetes</taxon>
        <taxon>Dothideomycetidae</taxon>
        <taxon>Mycosphaerellales</taxon>
        <taxon>Mycosphaerellaceae</taxon>
        <taxon>Cercospora</taxon>
    </lineage>
</organism>
<dbReference type="EMBL" id="ML992669">
    <property type="protein sequence ID" value="KAF2214129.1"/>
    <property type="molecule type" value="Genomic_DNA"/>
</dbReference>
<dbReference type="PANTHER" id="PTHR47843">
    <property type="entry name" value="BTB DOMAIN-CONTAINING PROTEIN-RELATED"/>
    <property type="match status" value="1"/>
</dbReference>
<evidence type="ECO:0000313" key="2">
    <source>
        <dbReference type="EMBL" id="KAF2214129.1"/>
    </source>
</evidence>
<protein>
    <recommendedName>
        <fullName evidence="1">BTB domain-containing protein</fullName>
    </recommendedName>
</protein>
<feature type="domain" description="BTB" evidence="1">
    <location>
        <begin position="17"/>
        <end position="90"/>
    </location>
</feature>
<dbReference type="PROSITE" id="PS50097">
    <property type="entry name" value="BTB"/>
    <property type="match status" value="1"/>
</dbReference>
<accession>A0A6A6FKY0</accession>
<evidence type="ECO:0000259" key="1">
    <source>
        <dbReference type="PROSITE" id="PS50097"/>
    </source>
</evidence>
<reference evidence="2" key="1">
    <citation type="journal article" date="2020" name="Stud. Mycol.">
        <title>101 Dothideomycetes genomes: a test case for predicting lifestyles and emergence of pathogens.</title>
        <authorList>
            <person name="Haridas S."/>
            <person name="Albert R."/>
            <person name="Binder M."/>
            <person name="Bloem J."/>
            <person name="Labutti K."/>
            <person name="Salamov A."/>
            <person name="Andreopoulos B."/>
            <person name="Baker S."/>
            <person name="Barry K."/>
            <person name="Bills G."/>
            <person name="Bluhm B."/>
            <person name="Cannon C."/>
            <person name="Castanera R."/>
            <person name="Culley D."/>
            <person name="Daum C."/>
            <person name="Ezra D."/>
            <person name="Gonzalez J."/>
            <person name="Henrissat B."/>
            <person name="Kuo A."/>
            <person name="Liang C."/>
            <person name="Lipzen A."/>
            <person name="Lutzoni F."/>
            <person name="Magnuson J."/>
            <person name="Mondo S."/>
            <person name="Nolan M."/>
            <person name="Ohm R."/>
            <person name="Pangilinan J."/>
            <person name="Park H.-J."/>
            <person name="Ramirez L."/>
            <person name="Alfaro M."/>
            <person name="Sun H."/>
            <person name="Tritt A."/>
            <person name="Yoshinaga Y."/>
            <person name="Zwiers L.-H."/>
            <person name="Turgeon B."/>
            <person name="Goodwin S."/>
            <person name="Spatafora J."/>
            <person name="Crous P."/>
            <person name="Grigoriev I."/>
        </authorList>
    </citation>
    <scope>NUCLEOTIDE SEQUENCE</scope>
    <source>
        <strain evidence="2">SCOH1-5</strain>
    </source>
</reference>
<dbReference type="Gene3D" id="3.30.710.10">
    <property type="entry name" value="Potassium Channel Kv1.1, Chain A"/>
    <property type="match status" value="1"/>
</dbReference>
<dbReference type="Proteomes" id="UP000799539">
    <property type="component" value="Unassembled WGS sequence"/>
</dbReference>
<gene>
    <name evidence="2" type="ORF">CERZMDRAFT_96155</name>
</gene>